<feature type="domain" description="D-glutamate N-acetyltransferase-like C-terminal" evidence="2">
    <location>
        <begin position="387"/>
        <end position="519"/>
    </location>
</feature>
<protein>
    <submittedName>
        <fullName evidence="4">Major intracellular serine protease</fullName>
        <ecNumber evidence="4">3.4.21.-</ecNumber>
    </submittedName>
</protein>
<dbReference type="EMBL" id="DAABYL010000001">
    <property type="protein sequence ID" value="HAA3598054.1"/>
    <property type="molecule type" value="Genomic_DNA"/>
</dbReference>
<reference evidence="3" key="3">
    <citation type="submission" date="2019-10" db="EMBL/GenBank/DDBJ databases">
        <authorList>
            <consortium name="NCBI Pathogen Detection Project"/>
        </authorList>
    </citation>
    <scope>NUCLEOTIDE SEQUENCE</scope>
    <source>
        <strain evidence="3">12-3042</strain>
    </source>
</reference>
<evidence type="ECO:0000259" key="2">
    <source>
        <dbReference type="Pfam" id="PF07755"/>
    </source>
</evidence>
<dbReference type="SUPFAM" id="SSF52743">
    <property type="entry name" value="Subtilisin-like"/>
    <property type="match status" value="1"/>
</dbReference>
<comment type="caution">
    <text evidence="3">The sequence shown here is derived from an EMBL/GenBank/DDBJ whole genome shotgun (WGS) entry which is preliminary data.</text>
</comment>
<reference evidence="4 5" key="1">
    <citation type="journal article" date="2018" name="BMC Genomics">
        <title>Genes significantly associated with lineage II food isolates of Listeria monocytogenes.</title>
        <authorList>
            <person name="Pirone-Davies C."/>
            <person name="Chen Y."/>
            <person name="Pightling A."/>
            <person name="Ryan G."/>
            <person name="Wang Y."/>
            <person name="Yao K."/>
            <person name="Hoffmann M."/>
            <person name="Allard M.W."/>
        </authorList>
    </citation>
    <scope>NUCLEOTIDE SEQUENCE [LARGE SCALE GENOMIC DNA]</scope>
    <source>
        <strain evidence="4 5">CFSAN028761</strain>
    </source>
</reference>
<gene>
    <name evidence="4" type="primary">isp</name>
    <name evidence="4" type="ORF">AE233_02456</name>
    <name evidence="3" type="ORF">GEK10_00280</name>
</gene>
<name>A0A6W9D8C7_LISMN</name>
<feature type="domain" description="Peptidase S8/S53" evidence="1">
    <location>
        <begin position="18"/>
        <end position="194"/>
    </location>
</feature>
<dbReference type="GO" id="GO:0004252">
    <property type="term" value="F:serine-type endopeptidase activity"/>
    <property type="evidence" value="ECO:0007669"/>
    <property type="project" value="InterPro"/>
</dbReference>
<dbReference type="EMBL" id="QUQA01000010">
    <property type="protein sequence ID" value="RKC02193.1"/>
    <property type="molecule type" value="Genomic_DNA"/>
</dbReference>
<dbReference type="GO" id="GO:0006508">
    <property type="term" value="P:proteolysis"/>
    <property type="evidence" value="ECO:0007669"/>
    <property type="project" value="UniProtKB-KW"/>
</dbReference>
<dbReference type="SUPFAM" id="SSF52540">
    <property type="entry name" value="P-loop containing nucleoside triphosphate hydrolases"/>
    <property type="match status" value="1"/>
</dbReference>
<reference evidence="3" key="2">
    <citation type="journal article" date="2018" name="Genome Biol.">
        <title>SKESA: strategic k-mer extension for scrupulous assemblies.</title>
        <authorList>
            <person name="Souvorov A."/>
            <person name="Agarwala R."/>
            <person name="Lipman D.J."/>
        </authorList>
    </citation>
    <scope>NUCLEOTIDE SEQUENCE</scope>
    <source>
        <strain evidence="3">12-3042</strain>
    </source>
</reference>
<dbReference type="Proteomes" id="UP000280270">
    <property type="component" value="Unassembled WGS sequence"/>
</dbReference>
<dbReference type="EC" id="3.4.21.-" evidence="4"/>
<dbReference type="InterPro" id="IPR036852">
    <property type="entry name" value="Peptidase_S8/S53_dom_sf"/>
</dbReference>
<dbReference type="RefSeq" id="WP_040048338.1">
    <property type="nucleotide sequence ID" value="NZ_CP127241.1"/>
</dbReference>
<organism evidence="3">
    <name type="scientific">Listeria monocytogenes</name>
    <dbReference type="NCBI Taxonomy" id="1639"/>
    <lineage>
        <taxon>Bacteria</taxon>
        <taxon>Bacillati</taxon>
        <taxon>Bacillota</taxon>
        <taxon>Bacilli</taxon>
        <taxon>Bacillales</taxon>
        <taxon>Listeriaceae</taxon>
        <taxon>Listeria</taxon>
    </lineage>
</organism>
<dbReference type="InterPro" id="IPR035086">
    <property type="entry name" value="DgcN-like_C"/>
</dbReference>
<evidence type="ECO:0000313" key="5">
    <source>
        <dbReference type="Proteomes" id="UP000280270"/>
    </source>
</evidence>
<accession>A0A6W9D8C7</accession>
<dbReference type="Pfam" id="PF07755">
    <property type="entry name" value="DUF1611"/>
    <property type="match status" value="1"/>
</dbReference>
<dbReference type="InterPro" id="IPR027417">
    <property type="entry name" value="P-loop_NTPase"/>
</dbReference>
<proteinExistence type="predicted"/>
<sequence>MNETCYMSHFLLEKGEIMKVAVLDTGYKPNVEDHGIEIINYNHKDGIDRIGHGTGIISLYKQLIPSSMIYSIKIFERSPEIHDVINALEFIQANLDVDVISMSFGFETHSHELEKLCKAISKKGILLIAAFSNDMQLTYPAAFDSVLGISSSSSVKRVKDIIYIENSPINILAYGGVLVINWINNEKKMVSGNSFILPFVLKIIHDCSNNQYSLSKVLYALNRNCKDSIIKQSRNEKSEVKNRKKKIEQFSKVVVFPFNKENKNLIENSDLSQFIISNVLDVRISKKVTTKVSSKENRQINWKIEDIELLDWNEDFDTFILGNIRELSEKMNFNYFVSIAKKCLEHNKNLVVYDNENIIDFKQAFLEKGLYLYTPYLDLGEYDETNGEMWHISKPVVCIAGTSSKQGKFTLQLNLRRELRELGIKVSHISTEPNGELLGCDYVHPDGLGSDNLGEISKKILFLNSIINDFSRYNDLIMIGVQSNSIPYSFGNINSFPLVQSNLMLSAKPDVHILCVNCFDSETYIERTIKTLENQYESKVLCLVVFPLSMCIDKNTGEYHEKRLSVYEMSIIIEKFEKRFGIPVFENGENDSKLVNELISFFS</sequence>
<dbReference type="Gene3D" id="3.40.50.200">
    <property type="entry name" value="Peptidase S8/S53 domain"/>
    <property type="match status" value="1"/>
</dbReference>
<evidence type="ECO:0000313" key="3">
    <source>
        <dbReference type="EMBL" id="HAA3598054.1"/>
    </source>
</evidence>
<dbReference type="Gene3D" id="3.40.50.300">
    <property type="entry name" value="P-loop containing nucleotide triphosphate hydrolases"/>
    <property type="match status" value="1"/>
</dbReference>
<evidence type="ECO:0000259" key="1">
    <source>
        <dbReference type="Pfam" id="PF00082"/>
    </source>
</evidence>
<dbReference type="InterPro" id="IPR000209">
    <property type="entry name" value="Peptidase_S8/S53_dom"/>
</dbReference>
<dbReference type="AlphaFoldDB" id="A0A6W9D8C7"/>
<dbReference type="Pfam" id="PF00082">
    <property type="entry name" value="Peptidase_S8"/>
    <property type="match status" value="1"/>
</dbReference>
<evidence type="ECO:0000313" key="4">
    <source>
        <dbReference type="EMBL" id="RKC02193.1"/>
    </source>
</evidence>
<keyword evidence="4" id="KW-0378">Hydrolase</keyword>
<keyword evidence="4" id="KW-0645">Protease</keyword>